<dbReference type="EC" id="2.7.4.6" evidence="3 11"/>
<dbReference type="FunFam" id="3.30.70.141:FF:000002">
    <property type="entry name" value="Nucleoside diphosphate kinase"/>
    <property type="match status" value="1"/>
</dbReference>
<feature type="domain" description="Nucleoside diphosphate kinase-like" evidence="12">
    <location>
        <begin position="48"/>
        <end position="184"/>
    </location>
</feature>
<dbReference type="GO" id="GO:0004550">
    <property type="term" value="F:nucleoside diphosphate kinase activity"/>
    <property type="evidence" value="ECO:0007669"/>
    <property type="project" value="UniProtKB-EC"/>
</dbReference>
<comment type="cofactor">
    <cofactor evidence="1">
        <name>Mg(2+)</name>
        <dbReference type="ChEBI" id="CHEBI:18420"/>
    </cofactor>
</comment>
<organism evidence="13 14">
    <name type="scientific">Papiliotrema laurentii</name>
    <name type="common">Cryptococcus laurentii</name>
    <dbReference type="NCBI Taxonomy" id="5418"/>
    <lineage>
        <taxon>Eukaryota</taxon>
        <taxon>Fungi</taxon>
        <taxon>Dikarya</taxon>
        <taxon>Basidiomycota</taxon>
        <taxon>Agaricomycotina</taxon>
        <taxon>Tremellomycetes</taxon>
        <taxon>Tremellales</taxon>
        <taxon>Rhynchogastremaceae</taxon>
        <taxon>Papiliotrema</taxon>
    </lineage>
</organism>
<evidence type="ECO:0000256" key="2">
    <source>
        <dbReference type="ARBA" id="ARBA00008142"/>
    </source>
</evidence>
<comment type="catalytic activity">
    <reaction evidence="11">
        <text>a 2'-deoxyribonucleoside 5'-diphosphate + ATP = a 2'-deoxyribonucleoside 5'-triphosphate + ADP</text>
        <dbReference type="Rhea" id="RHEA:44640"/>
        <dbReference type="ChEBI" id="CHEBI:30616"/>
        <dbReference type="ChEBI" id="CHEBI:61560"/>
        <dbReference type="ChEBI" id="CHEBI:73316"/>
        <dbReference type="ChEBI" id="CHEBI:456216"/>
        <dbReference type="EC" id="2.7.4.6"/>
    </reaction>
</comment>
<evidence type="ECO:0000256" key="4">
    <source>
        <dbReference type="ARBA" id="ARBA00017632"/>
    </source>
</evidence>
<dbReference type="HAMAP" id="MF_00451">
    <property type="entry name" value="NDP_kinase"/>
    <property type="match status" value="1"/>
</dbReference>
<feature type="binding site" evidence="9">
    <location>
        <position position="159"/>
    </location>
    <ligand>
        <name>ATP</name>
        <dbReference type="ChEBI" id="CHEBI:30616"/>
    </ligand>
</feature>
<dbReference type="Pfam" id="PF00334">
    <property type="entry name" value="NDK"/>
    <property type="match status" value="1"/>
</dbReference>
<protein>
    <recommendedName>
        <fullName evidence="4 11">Nucleoside diphosphate kinase</fullName>
        <ecNumber evidence="3 11">2.7.4.6</ecNumber>
    </recommendedName>
</protein>
<dbReference type="Proteomes" id="UP001182556">
    <property type="component" value="Unassembled WGS sequence"/>
</dbReference>
<comment type="similarity">
    <text evidence="2 9 10">Belongs to the NDK family.</text>
</comment>
<comment type="caution">
    <text evidence="13">The sequence shown here is derived from an EMBL/GenBank/DDBJ whole genome shotgun (WGS) entry which is preliminary data.</text>
</comment>
<dbReference type="PROSITE" id="PS51374">
    <property type="entry name" value="NDPK_LIKE"/>
    <property type="match status" value="1"/>
</dbReference>
<evidence type="ECO:0000256" key="1">
    <source>
        <dbReference type="ARBA" id="ARBA00001946"/>
    </source>
</evidence>
<evidence type="ECO:0000259" key="12">
    <source>
        <dbReference type="SMART" id="SM00562"/>
    </source>
</evidence>
<feature type="binding site" evidence="9">
    <location>
        <position position="56"/>
    </location>
    <ligand>
        <name>ATP</name>
        <dbReference type="ChEBI" id="CHEBI:30616"/>
    </ligand>
</feature>
<dbReference type="GO" id="GO:0006183">
    <property type="term" value="P:GTP biosynthetic process"/>
    <property type="evidence" value="ECO:0007669"/>
    <property type="project" value="InterPro"/>
</dbReference>
<dbReference type="NCBIfam" id="NF001908">
    <property type="entry name" value="PRK00668.1"/>
    <property type="match status" value="1"/>
</dbReference>
<feature type="binding site" evidence="9">
    <location>
        <position position="104"/>
    </location>
    <ligand>
        <name>ATP</name>
        <dbReference type="ChEBI" id="CHEBI:30616"/>
    </ligand>
</feature>
<evidence type="ECO:0000313" key="13">
    <source>
        <dbReference type="EMBL" id="KAK1923515.1"/>
    </source>
</evidence>
<evidence type="ECO:0000313" key="14">
    <source>
        <dbReference type="Proteomes" id="UP001182556"/>
    </source>
</evidence>
<dbReference type="InterPro" id="IPR001564">
    <property type="entry name" value="Nucleoside_diP_kinase"/>
</dbReference>
<name>A0AAD9FLC0_PAPLA</name>
<evidence type="ECO:0000256" key="10">
    <source>
        <dbReference type="RuleBase" id="RU004011"/>
    </source>
</evidence>
<reference evidence="13" key="1">
    <citation type="submission" date="2023-02" db="EMBL/GenBank/DDBJ databases">
        <title>Identification and recombinant expression of a fungal hydrolase from Papiliotrema laurentii that hydrolyzes apple cutin and clears colloidal polyester polyurethane.</title>
        <authorList>
            <consortium name="DOE Joint Genome Institute"/>
            <person name="Roman V.A."/>
            <person name="Bojanowski C."/>
            <person name="Crable B.R."/>
            <person name="Wagner D.N."/>
            <person name="Hung C.S."/>
            <person name="Nadeau L.J."/>
            <person name="Schratz L."/>
            <person name="Haridas S."/>
            <person name="Pangilinan J."/>
            <person name="Lipzen A."/>
            <person name="Na H."/>
            <person name="Yan M."/>
            <person name="Ng V."/>
            <person name="Grigoriev I.V."/>
            <person name="Spatafora J.W."/>
            <person name="Barlow D."/>
            <person name="Biffinger J."/>
            <person name="Kelley-Loughnane N."/>
            <person name="Varaljay V.A."/>
            <person name="Crookes-Goodson W.J."/>
        </authorList>
    </citation>
    <scope>NUCLEOTIDE SEQUENCE</scope>
    <source>
        <strain evidence="13">5307AH</strain>
    </source>
</reference>
<feature type="binding site" evidence="9">
    <location>
        <position position="132"/>
    </location>
    <ligand>
        <name>ATP</name>
        <dbReference type="ChEBI" id="CHEBI:30616"/>
    </ligand>
</feature>
<keyword evidence="7 11" id="KW-0418">Kinase</keyword>
<dbReference type="InterPro" id="IPR034907">
    <property type="entry name" value="NDK-like_dom"/>
</dbReference>
<dbReference type="Gene3D" id="3.30.70.141">
    <property type="entry name" value="Nucleoside diphosphate kinase-like domain"/>
    <property type="match status" value="1"/>
</dbReference>
<feature type="binding site" evidence="9">
    <location>
        <position position="138"/>
    </location>
    <ligand>
        <name>ATP</name>
        <dbReference type="ChEBI" id="CHEBI:30616"/>
    </ligand>
</feature>
<evidence type="ECO:0000256" key="11">
    <source>
        <dbReference type="RuleBase" id="RU004013"/>
    </source>
</evidence>
<dbReference type="SUPFAM" id="SSF54919">
    <property type="entry name" value="Nucleoside diphosphate kinase, NDK"/>
    <property type="match status" value="1"/>
</dbReference>
<gene>
    <name evidence="13" type="ORF">DB88DRAFT_491480</name>
</gene>
<dbReference type="GO" id="GO:0006228">
    <property type="term" value="P:UTP biosynthetic process"/>
    <property type="evidence" value="ECO:0007669"/>
    <property type="project" value="InterPro"/>
</dbReference>
<dbReference type="InterPro" id="IPR023005">
    <property type="entry name" value="Nucleoside_diP_kinase_AS"/>
</dbReference>
<dbReference type="CDD" id="cd04413">
    <property type="entry name" value="NDPk_I"/>
    <property type="match status" value="1"/>
</dbReference>
<evidence type="ECO:0000256" key="5">
    <source>
        <dbReference type="ARBA" id="ARBA00022679"/>
    </source>
</evidence>
<dbReference type="PANTHER" id="PTHR11349">
    <property type="entry name" value="NUCLEOSIDE DIPHOSPHATE KINASE"/>
    <property type="match status" value="1"/>
</dbReference>
<evidence type="ECO:0000256" key="3">
    <source>
        <dbReference type="ARBA" id="ARBA00012966"/>
    </source>
</evidence>
<dbReference type="PRINTS" id="PR01243">
    <property type="entry name" value="NUCDPKINASE"/>
</dbReference>
<dbReference type="GO" id="GO:0006241">
    <property type="term" value="P:CTP biosynthetic process"/>
    <property type="evidence" value="ECO:0007669"/>
    <property type="project" value="InterPro"/>
</dbReference>
<keyword evidence="5 11" id="KW-0808">Transferase</keyword>
<evidence type="ECO:0000256" key="9">
    <source>
        <dbReference type="PROSITE-ProRule" id="PRU00706"/>
    </source>
</evidence>
<dbReference type="GO" id="GO:0005524">
    <property type="term" value="F:ATP binding"/>
    <property type="evidence" value="ECO:0007669"/>
    <property type="project" value="UniProtKB-KW"/>
</dbReference>
<sequence>MFRISTQTVWALCDAKSRRGPTWISLSFGSEPTVHTNKPKKPLKMSKTDQTYIMVKPDGVQRGLVGEIISRFEKRGLKLVALKMDTPSQEQLEKHYADLKNKPFFPSLIKYMLSGPVVCMVWEGLNAFKVGRAILGATNPQDSAPGTIRGDFCMVTGANVCHGSDGNDSAAQEIALWFPEGVKSYEHTAAKWIYE</sequence>
<feature type="active site" description="Pros-phosphohistidine intermediate" evidence="9">
    <location>
        <position position="162"/>
    </location>
</feature>
<keyword evidence="6 11" id="KW-0547">Nucleotide-binding</keyword>
<dbReference type="PROSITE" id="PS00469">
    <property type="entry name" value="NDPK"/>
    <property type="match status" value="1"/>
</dbReference>
<evidence type="ECO:0000256" key="6">
    <source>
        <dbReference type="ARBA" id="ARBA00022741"/>
    </source>
</evidence>
<accession>A0AAD9FLC0</accession>
<feature type="binding site" evidence="9">
    <location>
        <position position="149"/>
    </location>
    <ligand>
        <name>ATP</name>
        <dbReference type="ChEBI" id="CHEBI:30616"/>
    </ligand>
</feature>
<keyword evidence="14" id="KW-1185">Reference proteome</keyword>
<dbReference type="EMBL" id="JAODAN010000006">
    <property type="protein sequence ID" value="KAK1923515.1"/>
    <property type="molecule type" value="Genomic_DNA"/>
</dbReference>
<dbReference type="AlphaFoldDB" id="A0AAD9FLC0"/>
<dbReference type="InterPro" id="IPR036850">
    <property type="entry name" value="NDK-like_dom_sf"/>
</dbReference>
<evidence type="ECO:0000256" key="8">
    <source>
        <dbReference type="ARBA" id="ARBA00022840"/>
    </source>
</evidence>
<dbReference type="SMART" id="SM00562">
    <property type="entry name" value="NDK"/>
    <property type="match status" value="1"/>
</dbReference>
<proteinExistence type="inferred from homology"/>
<keyword evidence="8 11" id="KW-0067">ATP-binding</keyword>
<evidence type="ECO:0000256" key="7">
    <source>
        <dbReference type="ARBA" id="ARBA00022777"/>
    </source>
</evidence>